<dbReference type="EMBL" id="CP013234">
    <property type="protein sequence ID" value="AMP06964.1"/>
    <property type="molecule type" value="Genomic_DNA"/>
</dbReference>
<gene>
    <name evidence="1" type="ORF">CPter91_4665</name>
</gene>
<dbReference type="Proteomes" id="UP000074561">
    <property type="component" value="Chromosome"/>
</dbReference>
<organism evidence="1 2">
    <name type="scientific">Collimonas pratensis</name>
    <dbReference type="NCBI Taxonomy" id="279113"/>
    <lineage>
        <taxon>Bacteria</taxon>
        <taxon>Pseudomonadati</taxon>
        <taxon>Pseudomonadota</taxon>
        <taxon>Betaproteobacteria</taxon>
        <taxon>Burkholderiales</taxon>
        <taxon>Oxalobacteraceae</taxon>
        <taxon>Collimonas</taxon>
    </lineage>
</organism>
<sequence>MAAKCIFLGFCIPFFSQRGDSMHADGLPRAHIAHQHIATQFVF</sequence>
<evidence type="ECO:0000313" key="1">
    <source>
        <dbReference type="EMBL" id="AMP06964.1"/>
    </source>
</evidence>
<reference evidence="1 2" key="1">
    <citation type="submission" date="2015-11" db="EMBL/GenBank/DDBJ databases">
        <title>Exploring the genomic traits of fungus-feeding bacterial genus Collimonas.</title>
        <authorList>
            <person name="Song C."/>
            <person name="Schmidt R."/>
            <person name="de Jager V."/>
            <person name="Krzyzanowska D."/>
            <person name="Jongedijk E."/>
            <person name="Cankar K."/>
            <person name="Beekwilder J."/>
            <person name="van Veen A."/>
            <person name="de Boer W."/>
            <person name="van Veen J.A."/>
            <person name="Garbeva P."/>
        </authorList>
    </citation>
    <scope>NUCLEOTIDE SEQUENCE [LARGE SCALE GENOMIC DNA]</scope>
    <source>
        <strain evidence="1 2">Ter91</strain>
    </source>
</reference>
<protein>
    <submittedName>
        <fullName evidence="1">Uncharacterized protein</fullName>
    </submittedName>
</protein>
<accession>A0A127QAB6</accession>
<dbReference type="KEGG" id="cpra:CPter91_4665"/>
<name>A0A127QAB6_9BURK</name>
<evidence type="ECO:0000313" key="2">
    <source>
        <dbReference type="Proteomes" id="UP000074561"/>
    </source>
</evidence>
<proteinExistence type="predicted"/>
<dbReference type="STRING" id="279113.CPter91_4665"/>
<dbReference type="AlphaFoldDB" id="A0A127QAB6"/>